<dbReference type="STRING" id="342108.amb2723"/>
<dbReference type="OrthoDB" id="9871554at2"/>
<feature type="region of interest" description="Disordered" evidence="1">
    <location>
        <begin position="1"/>
        <end position="29"/>
    </location>
</feature>
<accession>Q2W3P8</accession>
<proteinExistence type="predicted"/>
<dbReference type="KEGG" id="mag:amb2723"/>
<evidence type="ECO:0000313" key="2">
    <source>
        <dbReference type="EMBL" id="BAE51527.1"/>
    </source>
</evidence>
<dbReference type="Proteomes" id="UP000007058">
    <property type="component" value="Chromosome"/>
</dbReference>
<protein>
    <submittedName>
        <fullName evidence="2">Uncharacterized protein</fullName>
    </submittedName>
</protein>
<dbReference type="AlphaFoldDB" id="Q2W3P8"/>
<dbReference type="RefSeq" id="WP_011385102.1">
    <property type="nucleotide sequence ID" value="NC_007626.1"/>
</dbReference>
<gene>
    <name evidence="2" type="ordered locus">amb2723</name>
</gene>
<dbReference type="EMBL" id="AP007255">
    <property type="protein sequence ID" value="BAE51527.1"/>
    <property type="molecule type" value="Genomic_DNA"/>
</dbReference>
<evidence type="ECO:0000256" key="1">
    <source>
        <dbReference type="SAM" id="MobiDB-lite"/>
    </source>
</evidence>
<name>Q2W3P8_PARM1</name>
<dbReference type="HOGENOM" id="CLU_1516142_0_0_5"/>
<evidence type="ECO:0000313" key="3">
    <source>
        <dbReference type="Proteomes" id="UP000007058"/>
    </source>
</evidence>
<organism evidence="2 3">
    <name type="scientific">Paramagnetospirillum magneticum (strain ATCC 700264 / AMB-1)</name>
    <name type="common">Magnetospirillum magneticum</name>
    <dbReference type="NCBI Taxonomy" id="342108"/>
    <lineage>
        <taxon>Bacteria</taxon>
        <taxon>Pseudomonadati</taxon>
        <taxon>Pseudomonadota</taxon>
        <taxon>Alphaproteobacteria</taxon>
        <taxon>Rhodospirillales</taxon>
        <taxon>Magnetospirillaceae</taxon>
        <taxon>Paramagnetospirillum</taxon>
    </lineage>
</organism>
<reference evidence="2 3" key="1">
    <citation type="journal article" date="2005" name="DNA Res.">
        <title>Complete genome sequence of the facultative anaerobic magnetotactic bacterium Magnetospirillum sp. strain AMB-1.</title>
        <authorList>
            <person name="Matsunaga T."/>
            <person name="Okamura Y."/>
            <person name="Fukuda Y."/>
            <person name="Wahyudi A.T."/>
            <person name="Murase Y."/>
            <person name="Takeyama H."/>
        </authorList>
    </citation>
    <scope>NUCLEOTIDE SEQUENCE [LARGE SCALE GENOMIC DNA]</scope>
    <source>
        <strain evidence="3">ATCC 700264 / AMB-1</strain>
    </source>
</reference>
<keyword evidence="3" id="KW-1185">Reference proteome</keyword>
<sequence>MSRRGRKRNANVARETNGRAKRTQPQQIMPDAGLAQRAVMLGLDPASLTRHGSAAVAAICADATAGTALGRIAYRYFADGTRQRRTGVFDYRLEAWITTDMEAAAEAYRALWVRWYRALGLPRRHPQGQQFERVPSGEDAVDDLRDYGGLFDRMTAVENALAACGHASPGRQGGKNA</sequence>